<evidence type="ECO:0000313" key="1">
    <source>
        <dbReference type="EMBL" id="MBY8825120.1"/>
    </source>
</evidence>
<gene>
    <name evidence="1" type="ORF">K7G82_22655</name>
</gene>
<evidence type="ECO:0008006" key="3">
    <source>
        <dbReference type="Google" id="ProtNLM"/>
    </source>
</evidence>
<dbReference type="RefSeq" id="WP_222992223.1">
    <property type="nucleotide sequence ID" value="NZ_JAINVV010000011.1"/>
</dbReference>
<protein>
    <recommendedName>
        <fullName evidence="3">STAS/SEC14 domain-containing protein</fullName>
    </recommendedName>
</protein>
<comment type="caution">
    <text evidence="1">The sequence shown here is derived from an EMBL/GenBank/DDBJ whole genome shotgun (WGS) entry which is preliminary data.</text>
</comment>
<reference evidence="1 2" key="1">
    <citation type="submission" date="2021-08" db="EMBL/GenBank/DDBJ databases">
        <authorList>
            <person name="Tuo L."/>
        </authorList>
    </citation>
    <scope>NUCLEOTIDE SEQUENCE [LARGE SCALE GENOMIC DNA]</scope>
    <source>
        <strain evidence="1 2">JCM 31229</strain>
    </source>
</reference>
<proteinExistence type="predicted"/>
<accession>A0ABS7PWU0</accession>
<name>A0ABS7PWU0_9SPHN</name>
<dbReference type="EMBL" id="JAINVV010000011">
    <property type="protein sequence ID" value="MBY8825120.1"/>
    <property type="molecule type" value="Genomic_DNA"/>
</dbReference>
<keyword evidence="2" id="KW-1185">Reference proteome</keyword>
<evidence type="ECO:0000313" key="2">
    <source>
        <dbReference type="Proteomes" id="UP000706039"/>
    </source>
</evidence>
<organism evidence="1 2">
    <name type="scientific">Sphingomonas colocasiae</name>
    <dbReference type="NCBI Taxonomy" id="1848973"/>
    <lineage>
        <taxon>Bacteria</taxon>
        <taxon>Pseudomonadati</taxon>
        <taxon>Pseudomonadota</taxon>
        <taxon>Alphaproteobacteria</taxon>
        <taxon>Sphingomonadales</taxon>
        <taxon>Sphingomonadaceae</taxon>
        <taxon>Sphingomonas</taxon>
    </lineage>
</organism>
<dbReference type="Proteomes" id="UP000706039">
    <property type="component" value="Unassembled WGS sequence"/>
</dbReference>
<sequence>MADYLIGWRRTSRDIELTPFSLSELSDIKVSYQLANGAHASILIVAYDGIYRPGSAGNTDAKFMYAAALAGAAGADAINLILDFRKLDYVWGDMLELVYDAAHQTGSDRSHFAVVVGDGCREAVRTLELGENSTEPLSSIPWAHETIEDAYHYLSRR</sequence>